<evidence type="ECO:0000313" key="1">
    <source>
        <dbReference type="EMBL" id="MBB4804378.1"/>
    </source>
</evidence>
<name>A0A7W7N8Z6_9FLAO</name>
<dbReference type="Proteomes" id="UP000561681">
    <property type="component" value="Unassembled WGS sequence"/>
</dbReference>
<protein>
    <submittedName>
        <fullName evidence="1">Uncharacterized protein</fullName>
    </submittedName>
</protein>
<evidence type="ECO:0000313" key="2">
    <source>
        <dbReference type="Proteomes" id="UP000561681"/>
    </source>
</evidence>
<accession>A0A7W7N8Z6</accession>
<dbReference type="EMBL" id="JACHLD010000009">
    <property type="protein sequence ID" value="MBB4804378.1"/>
    <property type="molecule type" value="Genomic_DNA"/>
</dbReference>
<sequence>MGFESKFINYGIIKIEGQKVKLYSTASNHIYINIGKDVANAVWSGNVLNVYLSDGKVRSYTSTSNYTNI</sequence>
<reference evidence="1 2" key="1">
    <citation type="submission" date="2020-08" db="EMBL/GenBank/DDBJ databases">
        <title>Functional genomics of gut bacteria from endangered species of beetles.</title>
        <authorList>
            <person name="Carlos-Shanley C."/>
        </authorList>
    </citation>
    <scope>NUCLEOTIDE SEQUENCE [LARGE SCALE GENOMIC DNA]</scope>
    <source>
        <strain evidence="1 2">S00142</strain>
    </source>
</reference>
<dbReference type="RefSeq" id="WP_184167448.1">
    <property type="nucleotide sequence ID" value="NZ_JACHLD010000009.1"/>
</dbReference>
<gene>
    <name evidence="1" type="ORF">HNP37_004465</name>
</gene>
<dbReference type="AlphaFoldDB" id="A0A7W7N8Z6"/>
<proteinExistence type="predicted"/>
<organism evidence="1 2">
    <name type="scientific">Flavobacterium nitrogenifigens</name>
    <dbReference type="NCBI Taxonomy" id="1617283"/>
    <lineage>
        <taxon>Bacteria</taxon>
        <taxon>Pseudomonadati</taxon>
        <taxon>Bacteroidota</taxon>
        <taxon>Flavobacteriia</taxon>
        <taxon>Flavobacteriales</taxon>
        <taxon>Flavobacteriaceae</taxon>
        <taxon>Flavobacterium</taxon>
    </lineage>
</organism>
<keyword evidence="2" id="KW-1185">Reference proteome</keyword>
<comment type="caution">
    <text evidence="1">The sequence shown here is derived from an EMBL/GenBank/DDBJ whole genome shotgun (WGS) entry which is preliminary data.</text>
</comment>